<dbReference type="AlphaFoldDB" id="A0A848H2H9"/>
<dbReference type="FunFam" id="1.10.10.10:FF:000001">
    <property type="entry name" value="LysR family transcriptional regulator"/>
    <property type="match status" value="1"/>
</dbReference>
<dbReference type="PANTHER" id="PTHR30419:SF8">
    <property type="entry name" value="NITROGEN ASSIMILATION TRANSCRIPTIONAL ACTIVATOR-RELATED"/>
    <property type="match status" value="1"/>
</dbReference>
<dbReference type="InterPro" id="IPR050950">
    <property type="entry name" value="HTH-type_LysR_regulators"/>
</dbReference>
<dbReference type="Pfam" id="PF00126">
    <property type="entry name" value="HTH_1"/>
    <property type="match status" value="1"/>
</dbReference>
<gene>
    <name evidence="6" type="ORF">HHL11_12955</name>
</gene>
<evidence type="ECO:0000313" key="7">
    <source>
        <dbReference type="Proteomes" id="UP000541185"/>
    </source>
</evidence>
<evidence type="ECO:0000256" key="2">
    <source>
        <dbReference type="ARBA" id="ARBA00023015"/>
    </source>
</evidence>
<name>A0A848H2H9_9BURK</name>
<dbReference type="EMBL" id="JABBFX010000001">
    <property type="protein sequence ID" value="NML44667.1"/>
    <property type="molecule type" value="Genomic_DNA"/>
</dbReference>
<dbReference type="Gene3D" id="3.40.190.10">
    <property type="entry name" value="Periplasmic binding protein-like II"/>
    <property type="match status" value="2"/>
</dbReference>
<evidence type="ECO:0000256" key="1">
    <source>
        <dbReference type="ARBA" id="ARBA00009437"/>
    </source>
</evidence>
<dbReference type="SUPFAM" id="SSF46785">
    <property type="entry name" value="Winged helix' DNA-binding domain"/>
    <property type="match status" value="1"/>
</dbReference>
<comment type="caution">
    <text evidence="6">The sequence shown here is derived from an EMBL/GenBank/DDBJ whole genome shotgun (WGS) entry which is preliminary data.</text>
</comment>
<reference evidence="6 7" key="1">
    <citation type="submission" date="2020-04" db="EMBL/GenBank/DDBJ databases">
        <title>Ramlibacter sp. G-1-2-2 isolated from soil.</title>
        <authorList>
            <person name="Dahal R.H."/>
        </authorList>
    </citation>
    <scope>NUCLEOTIDE SEQUENCE [LARGE SCALE GENOMIC DNA]</scope>
    <source>
        <strain evidence="6 7">G-1-2-2</strain>
    </source>
</reference>
<dbReference type="InterPro" id="IPR036388">
    <property type="entry name" value="WH-like_DNA-bd_sf"/>
</dbReference>
<proteinExistence type="inferred from homology"/>
<dbReference type="GO" id="GO:0003677">
    <property type="term" value="F:DNA binding"/>
    <property type="evidence" value="ECO:0007669"/>
    <property type="project" value="UniProtKB-KW"/>
</dbReference>
<dbReference type="GO" id="GO:0005829">
    <property type="term" value="C:cytosol"/>
    <property type="evidence" value="ECO:0007669"/>
    <property type="project" value="TreeGrafter"/>
</dbReference>
<dbReference type="GO" id="GO:0003700">
    <property type="term" value="F:DNA-binding transcription factor activity"/>
    <property type="evidence" value="ECO:0007669"/>
    <property type="project" value="InterPro"/>
</dbReference>
<dbReference type="PRINTS" id="PR00039">
    <property type="entry name" value="HTHLYSR"/>
</dbReference>
<dbReference type="InterPro" id="IPR036390">
    <property type="entry name" value="WH_DNA-bd_sf"/>
</dbReference>
<dbReference type="Gene3D" id="1.10.10.10">
    <property type="entry name" value="Winged helix-like DNA-binding domain superfamily/Winged helix DNA-binding domain"/>
    <property type="match status" value="1"/>
</dbReference>
<evidence type="ECO:0000256" key="3">
    <source>
        <dbReference type="ARBA" id="ARBA00023125"/>
    </source>
</evidence>
<feature type="domain" description="HTH lysR-type" evidence="5">
    <location>
        <begin position="3"/>
        <end position="60"/>
    </location>
</feature>
<protein>
    <submittedName>
        <fullName evidence="6">LysR family transcriptional regulator</fullName>
    </submittedName>
</protein>
<comment type="similarity">
    <text evidence="1">Belongs to the LysR transcriptional regulatory family.</text>
</comment>
<dbReference type="RefSeq" id="WP_169418778.1">
    <property type="nucleotide sequence ID" value="NZ_JABBFX010000001.1"/>
</dbReference>
<accession>A0A848H2H9</accession>
<sequence>MNVNFKLLQAFLLVADHGSFRKAAEESNRTPSAVSTQVKQLEDQLGVPLFHRTTRSVELTAEGRQLLAKAREAVATLAQGLDQLRESIQERRGVVAFASSPAISATRLPAILLDFARSHPDVTVKVRELVQSELFESVGRREVDFGLGTAIDGMGDFAFEPLLDDEVCALLPPSHKLARQRRVSIGDLAGEPMIMFQPAGAAALRRTIDDAVRASGTSLFLKYEVQQPQTVAAFAAAGLGIALLPRIAIPAELESRLRVMPLEDPPIVRKVGIITLRGTQLSPTALALASRIGASLRAARTVRVP</sequence>
<evidence type="ECO:0000313" key="6">
    <source>
        <dbReference type="EMBL" id="NML44667.1"/>
    </source>
</evidence>
<dbReference type="CDD" id="cd08440">
    <property type="entry name" value="PBP2_LTTR_like_4"/>
    <property type="match status" value="1"/>
</dbReference>
<keyword evidence="2" id="KW-0805">Transcription regulation</keyword>
<evidence type="ECO:0000259" key="5">
    <source>
        <dbReference type="PROSITE" id="PS50931"/>
    </source>
</evidence>
<dbReference type="SUPFAM" id="SSF53850">
    <property type="entry name" value="Periplasmic binding protein-like II"/>
    <property type="match status" value="1"/>
</dbReference>
<dbReference type="PROSITE" id="PS50931">
    <property type="entry name" value="HTH_LYSR"/>
    <property type="match status" value="1"/>
</dbReference>
<evidence type="ECO:0000256" key="4">
    <source>
        <dbReference type="ARBA" id="ARBA00023163"/>
    </source>
</evidence>
<dbReference type="PANTHER" id="PTHR30419">
    <property type="entry name" value="HTH-TYPE TRANSCRIPTIONAL REGULATOR YBHD"/>
    <property type="match status" value="1"/>
</dbReference>
<dbReference type="InterPro" id="IPR000847">
    <property type="entry name" value="LysR_HTH_N"/>
</dbReference>
<keyword evidence="4" id="KW-0804">Transcription</keyword>
<dbReference type="Proteomes" id="UP000541185">
    <property type="component" value="Unassembled WGS sequence"/>
</dbReference>
<dbReference type="Pfam" id="PF03466">
    <property type="entry name" value="LysR_substrate"/>
    <property type="match status" value="1"/>
</dbReference>
<dbReference type="InterPro" id="IPR005119">
    <property type="entry name" value="LysR_subst-bd"/>
</dbReference>
<keyword evidence="7" id="KW-1185">Reference proteome</keyword>
<organism evidence="6 7">
    <name type="scientific">Ramlibacter agri</name>
    <dbReference type="NCBI Taxonomy" id="2728837"/>
    <lineage>
        <taxon>Bacteria</taxon>
        <taxon>Pseudomonadati</taxon>
        <taxon>Pseudomonadota</taxon>
        <taxon>Betaproteobacteria</taxon>
        <taxon>Burkholderiales</taxon>
        <taxon>Comamonadaceae</taxon>
        <taxon>Ramlibacter</taxon>
    </lineage>
</organism>
<keyword evidence="3" id="KW-0238">DNA-binding</keyword>